<accession>A0A164DXG3</accession>
<reference evidence="1 2" key="1">
    <citation type="submission" date="2016-03" db="EMBL/GenBank/DDBJ databases">
        <title>EvidentialGene: Evidence-directed Construction of Genes on Genomes.</title>
        <authorList>
            <person name="Gilbert D.G."/>
            <person name="Choi J.-H."/>
            <person name="Mockaitis K."/>
            <person name="Colbourne J."/>
            <person name="Pfrender M."/>
        </authorList>
    </citation>
    <scope>NUCLEOTIDE SEQUENCE [LARGE SCALE GENOMIC DNA]</scope>
    <source>
        <strain evidence="1 2">Xinb3</strain>
        <tissue evidence="1">Complete organism</tissue>
    </source>
</reference>
<organism evidence="1 2">
    <name type="scientific">Daphnia magna</name>
    <dbReference type="NCBI Taxonomy" id="35525"/>
    <lineage>
        <taxon>Eukaryota</taxon>
        <taxon>Metazoa</taxon>
        <taxon>Ecdysozoa</taxon>
        <taxon>Arthropoda</taxon>
        <taxon>Crustacea</taxon>
        <taxon>Branchiopoda</taxon>
        <taxon>Diplostraca</taxon>
        <taxon>Cladocera</taxon>
        <taxon>Anomopoda</taxon>
        <taxon>Daphniidae</taxon>
        <taxon>Daphnia</taxon>
    </lineage>
</organism>
<dbReference type="EMBL" id="LRGB01025705">
    <property type="protein sequence ID" value="KZR96208.1"/>
    <property type="molecule type" value="Genomic_DNA"/>
</dbReference>
<evidence type="ECO:0000313" key="2">
    <source>
        <dbReference type="Proteomes" id="UP000076858"/>
    </source>
</evidence>
<name>A0A164DXG3_9CRUS</name>
<sequence>TSELDVTQCHTKVSWKNNSFFGDKIFCIISAQRVREDKYPRSEFSLGNSASDLGLLLRTGLFPYPALLKGVTVGYFHGKIKNTLLNEALKGD</sequence>
<feature type="non-terminal residue" evidence="1">
    <location>
        <position position="1"/>
    </location>
</feature>
<proteinExistence type="predicted"/>
<comment type="caution">
    <text evidence="1">The sequence shown here is derived from an EMBL/GenBank/DDBJ whole genome shotgun (WGS) entry which is preliminary data.</text>
</comment>
<dbReference type="AlphaFoldDB" id="A0A164DXG3"/>
<keyword evidence="2" id="KW-1185">Reference proteome</keyword>
<evidence type="ECO:0000313" key="1">
    <source>
        <dbReference type="EMBL" id="KZR96208.1"/>
    </source>
</evidence>
<gene>
    <name evidence="1" type="ORF">APZ42_009587</name>
</gene>
<protein>
    <submittedName>
        <fullName evidence="1">Uncharacterized protein</fullName>
    </submittedName>
</protein>
<dbReference type="Proteomes" id="UP000076858">
    <property type="component" value="Unassembled WGS sequence"/>
</dbReference>